<dbReference type="AlphaFoldDB" id="A0A398B3N3"/>
<dbReference type="GO" id="GO:0016020">
    <property type="term" value="C:membrane"/>
    <property type="evidence" value="ECO:0007669"/>
    <property type="project" value="UniProtKB-SubCell"/>
</dbReference>
<dbReference type="PIRSF" id="PIRSF006060">
    <property type="entry name" value="AA_transporter"/>
    <property type="match status" value="1"/>
</dbReference>
<feature type="transmembrane region" description="Helical" evidence="5">
    <location>
        <begin position="269"/>
        <end position="288"/>
    </location>
</feature>
<evidence type="ECO:0000256" key="5">
    <source>
        <dbReference type="SAM" id="Phobius"/>
    </source>
</evidence>
<dbReference type="PANTHER" id="PTHR42770">
    <property type="entry name" value="AMINO ACID TRANSPORTER-RELATED"/>
    <property type="match status" value="1"/>
</dbReference>
<keyword evidence="8" id="KW-1185">Reference proteome</keyword>
<proteinExistence type="predicted"/>
<dbReference type="Proteomes" id="UP000266016">
    <property type="component" value="Unassembled WGS sequence"/>
</dbReference>
<feature type="transmembrane region" description="Helical" evidence="5">
    <location>
        <begin position="83"/>
        <end position="102"/>
    </location>
</feature>
<dbReference type="Pfam" id="PF00324">
    <property type="entry name" value="AA_permease"/>
    <property type="match status" value="1"/>
</dbReference>
<evidence type="ECO:0000256" key="2">
    <source>
        <dbReference type="ARBA" id="ARBA00022692"/>
    </source>
</evidence>
<feature type="transmembrane region" description="Helical" evidence="5">
    <location>
        <begin position="42"/>
        <end position="62"/>
    </location>
</feature>
<dbReference type="PANTHER" id="PTHR42770:SF8">
    <property type="entry name" value="PUTRESCINE IMPORTER PUUP"/>
    <property type="match status" value="1"/>
</dbReference>
<evidence type="ECO:0000313" key="8">
    <source>
        <dbReference type="Proteomes" id="UP000266016"/>
    </source>
</evidence>
<feature type="transmembrane region" description="Helical" evidence="5">
    <location>
        <begin position="12"/>
        <end position="36"/>
    </location>
</feature>
<keyword evidence="3 5" id="KW-1133">Transmembrane helix</keyword>
<evidence type="ECO:0000256" key="4">
    <source>
        <dbReference type="ARBA" id="ARBA00023136"/>
    </source>
</evidence>
<comment type="subcellular location">
    <subcellularLocation>
        <location evidence="1">Membrane</location>
        <topology evidence="1">Multi-pass membrane protein</topology>
    </subcellularLocation>
</comment>
<feature type="transmembrane region" description="Helical" evidence="5">
    <location>
        <begin position="149"/>
        <end position="172"/>
    </location>
</feature>
<organism evidence="7 8">
    <name type="scientific">Peribacillus asahii</name>
    <dbReference type="NCBI Taxonomy" id="228899"/>
    <lineage>
        <taxon>Bacteria</taxon>
        <taxon>Bacillati</taxon>
        <taxon>Bacillota</taxon>
        <taxon>Bacilli</taxon>
        <taxon>Bacillales</taxon>
        <taxon>Bacillaceae</taxon>
        <taxon>Peribacillus</taxon>
    </lineage>
</organism>
<feature type="transmembrane region" description="Helical" evidence="5">
    <location>
        <begin position="230"/>
        <end position="249"/>
    </location>
</feature>
<comment type="caution">
    <text evidence="7">The sequence shown here is derived from an EMBL/GenBank/DDBJ whole genome shotgun (WGS) entry which is preliminary data.</text>
</comment>
<name>A0A398B3N3_9BACI</name>
<dbReference type="InterPro" id="IPR050367">
    <property type="entry name" value="APC_superfamily"/>
</dbReference>
<reference evidence="7 8" key="1">
    <citation type="submission" date="2018-08" db="EMBL/GenBank/DDBJ databases">
        <title>Bacillus jemisoniae sp. nov., Bacillus chryseoplanitiae sp. nov., Bacillus resnikiae sp. nov., and Bacillus frankliniae sp. nov., isolated from Viking spacecraft and associated surfaces.</title>
        <authorList>
            <person name="Seuylemezian A."/>
            <person name="Vaishampayan P."/>
        </authorList>
    </citation>
    <scope>NUCLEOTIDE SEQUENCE [LARGE SCALE GENOMIC DNA]</scope>
    <source>
        <strain evidence="7 8">MA001</strain>
    </source>
</reference>
<protein>
    <submittedName>
        <fullName evidence="7">Amino acid permease</fullName>
    </submittedName>
</protein>
<evidence type="ECO:0000259" key="6">
    <source>
        <dbReference type="Pfam" id="PF00324"/>
    </source>
</evidence>
<feature type="transmembrane region" description="Helical" evidence="5">
    <location>
        <begin position="357"/>
        <end position="376"/>
    </location>
</feature>
<evidence type="ECO:0000256" key="3">
    <source>
        <dbReference type="ARBA" id="ARBA00022989"/>
    </source>
</evidence>
<feature type="transmembrane region" description="Helical" evidence="5">
    <location>
        <begin position="192"/>
        <end position="210"/>
    </location>
</feature>
<dbReference type="GO" id="GO:0055085">
    <property type="term" value="P:transmembrane transport"/>
    <property type="evidence" value="ECO:0007669"/>
    <property type="project" value="InterPro"/>
</dbReference>
<evidence type="ECO:0000313" key="7">
    <source>
        <dbReference type="EMBL" id="RID82416.1"/>
    </source>
</evidence>
<dbReference type="EMBL" id="QWVS01000048">
    <property type="protein sequence ID" value="RID82416.1"/>
    <property type="molecule type" value="Genomic_DNA"/>
</dbReference>
<feature type="transmembrane region" description="Helical" evidence="5">
    <location>
        <begin position="388"/>
        <end position="407"/>
    </location>
</feature>
<evidence type="ECO:0000256" key="1">
    <source>
        <dbReference type="ARBA" id="ARBA00004141"/>
    </source>
</evidence>
<feature type="transmembrane region" description="Helical" evidence="5">
    <location>
        <begin position="413"/>
        <end position="430"/>
    </location>
</feature>
<dbReference type="RefSeq" id="WP_119118579.1">
    <property type="nucleotide sequence ID" value="NZ_QWVS01000048.1"/>
</dbReference>
<keyword evidence="4 5" id="KW-0472">Membrane</keyword>
<keyword evidence="2 5" id="KW-0812">Transmembrane</keyword>
<feature type="domain" description="Amino acid permease/ SLC12A" evidence="6">
    <location>
        <begin position="29"/>
        <end position="381"/>
    </location>
</feature>
<gene>
    <name evidence="7" type="ORF">D1953_18210</name>
</gene>
<sequence>MSDSKEMKRSLTLIPVVLFGFSFMALATVFSTYGIAAEISHGMVPGSYLLALIVILFTAYSYGQMAKVIPSAGSAYAYTQKSINSYAGFLVGWSILMDYLFIPMVNYLLFSIFFSAAFPAVPAYVWVLGLLLIVTVINVLGVKMATKTNALLTIFSLLFIAIFIGLSIREITGGAGTGTLWSFESFYNTNEPFSFIVAGAALLCFSFLGFDSATTFAEETVQPEKNIPRAVYIIMFTGGILFIAVSYFAHNVWPSYDTFTNADAAASEIITFVGGKTFVTFFLAVYGLTAFGSAMSSQASASRVLYAMGRDGQLPKKFFGALHKKYNTPVNNILLISGFSLLALVLSLTLVASFINFGAFLAFTCVNLSVISYYFIKNKQRSFKGAVLYLIIPLIGSILDIWLLVNLDIHSKVLGGIWFTLGFVYLLFLTKGLRKSPPEMNLSGEHI</sequence>
<feature type="transmembrane region" description="Helical" evidence="5">
    <location>
        <begin position="108"/>
        <end position="137"/>
    </location>
</feature>
<feature type="transmembrane region" description="Helical" evidence="5">
    <location>
        <begin position="333"/>
        <end position="351"/>
    </location>
</feature>
<dbReference type="InterPro" id="IPR004841">
    <property type="entry name" value="AA-permease/SLC12A_dom"/>
</dbReference>
<dbReference type="Gene3D" id="1.20.1740.10">
    <property type="entry name" value="Amino acid/polyamine transporter I"/>
    <property type="match status" value="1"/>
</dbReference>
<accession>A0A398B3N3</accession>